<reference evidence="5 6" key="1">
    <citation type="submission" date="2024-05" db="EMBL/GenBank/DDBJ databases">
        <title>Genome Sequence and Characterization of the New Strain Purple Sulfur Bacterium of Genus Thioalkalicoccus.</title>
        <authorList>
            <person name="Bryantseva I.A."/>
            <person name="Kyndt J.A."/>
            <person name="Imhoff J.F."/>
        </authorList>
    </citation>
    <scope>NUCLEOTIDE SEQUENCE [LARGE SCALE GENOMIC DNA]</scope>
    <source>
        <strain evidence="5 6">Um2</strain>
    </source>
</reference>
<evidence type="ECO:0000256" key="4">
    <source>
        <dbReference type="ARBA" id="ARBA00022801"/>
    </source>
</evidence>
<evidence type="ECO:0000256" key="2">
    <source>
        <dbReference type="ARBA" id="ARBA00022670"/>
    </source>
</evidence>
<dbReference type="PANTHER" id="PTHR30302:SF1">
    <property type="entry name" value="HYDROGENASE 2 MATURATION PROTEASE"/>
    <property type="match status" value="1"/>
</dbReference>
<keyword evidence="2 5" id="KW-0645">Protease</keyword>
<dbReference type="Pfam" id="PF01750">
    <property type="entry name" value="HycI"/>
    <property type="match status" value="1"/>
</dbReference>
<name>A0ABV4BA39_9GAMM</name>
<keyword evidence="4" id="KW-0378">Hydrolase</keyword>
<dbReference type="InterPro" id="IPR023430">
    <property type="entry name" value="Pept_HybD-like_dom_sf"/>
</dbReference>
<organism evidence="5 6">
    <name type="scientific">Thioalkalicoccus limnaeus</name>
    <dbReference type="NCBI Taxonomy" id="120681"/>
    <lineage>
        <taxon>Bacteria</taxon>
        <taxon>Pseudomonadati</taxon>
        <taxon>Pseudomonadota</taxon>
        <taxon>Gammaproteobacteria</taxon>
        <taxon>Chromatiales</taxon>
        <taxon>Chromatiaceae</taxon>
        <taxon>Thioalkalicoccus</taxon>
    </lineage>
</organism>
<comment type="similarity">
    <text evidence="1">Belongs to the peptidase A31 family.</text>
</comment>
<dbReference type="PRINTS" id="PR00446">
    <property type="entry name" value="HYDRGNUPTAKE"/>
</dbReference>
<dbReference type="InterPro" id="IPR000671">
    <property type="entry name" value="Peptidase_A31"/>
</dbReference>
<evidence type="ECO:0000256" key="1">
    <source>
        <dbReference type="ARBA" id="ARBA00006814"/>
    </source>
</evidence>
<evidence type="ECO:0000313" key="5">
    <source>
        <dbReference type="EMBL" id="MEY6431047.1"/>
    </source>
</evidence>
<gene>
    <name evidence="5" type="ORF">ABC977_01335</name>
</gene>
<dbReference type="PANTHER" id="PTHR30302">
    <property type="entry name" value="HYDROGENASE 1 MATURATION PROTEASE"/>
    <property type="match status" value="1"/>
</dbReference>
<dbReference type="Proteomes" id="UP001564408">
    <property type="component" value="Unassembled WGS sequence"/>
</dbReference>
<accession>A0ABV4BA39</accession>
<evidence type="ECO:0000313" key="6">
    <source>
        <dbReference type="Proteomes" id="UP001564408"/>
    </source>
</evidence>
<dbReference type="GO" id="GO:0008233">
    <property type="term" value="F:peptidase activity"/>
    <property type="evidence" value="ECO:0007669"/>
    <property type="project" value="UniProtKB-KW"/>
</dbReference>
<dbReference type="Gene3D" id="3.40.50.1450">
    <property type="entry name" value="HybD-like"/>
    <property type="match status" value="1"/>
</dbReference>
<dbReference type="GO" id="GO:0006508">
    <property type="term" value="P:proteolysis"/>
    <property type="evidence" value="ECO:0007669"/>
    <property type="project" value="UniProtKB-KW"/>
</dbReference>
<dbReference type="SUPFAM" id="SSF53163">
    <property type="entry name" value="HybD-like"/>
    <property type="match status" value="1"/>
</dbReference>
<sequence length="161" mass="17351">MPTSTLILGLGNILLSDEAVGAVVARRVQERWPNRPGFHYLDGGTLSFTLAEPIALAARLIVVDAARMDCTPGTVQIFEGAAMDHRLRYHGRSVHEISLADLLDMARLTDTLPMRRALVAIEPARIDWGDSLSPAVAAAVEVAAARIDELIAGWGQDDEPS</sequence>
<dbReference type="NCBIfam" id="TIGR00072">
    <property type="entry name" value="hydrog_prot"/>
    <property type="match status" value="1"/>
</dbReference>
<dbReference type="EMBL" id="JBDKXB010000001">
    <property type="protein sequence ID" value="MEY6431047.1"/>
    <property type="molecule type" value="Genomic_DNA"/>
</dbReference>
<evidence type="ECO:0000256" key="3">
    <source>
        <dbReference type="ARBA" id="ARBA00022750"/>
    </source>
</evidence>
<protein>
    <submittedName>
        <fullName evidence="5">Hydrogenase maturation protease</fullName>
    </submittedName>
</protein>
<keyword evidence="6" id="KW-1185">Reference proteome</keyword>
<dbReference type="RefSeq" id="WP_369665421.1">
    <property type="nucleotide sequence ID" value="NZ_JBDKXB010000001.1"/>
</dbReference>
<proteinExistence type="inferred from homology"/>
<keyword evidence="3" id="KW-0064">Aspartyl protease</keyword>
<comment type="caution">
    <text evidence="5">The sequence shown here is derived from an EMBL/GenBank/DDBJ whole genome shotgun (WGS) entry which is preliminary data.</text>
</comment>